<dbReference type="InterPro" id="IPR006311">
    <property type="entry name" value="TAT_signal"/>
</dbReference>
<keyword evidence="4" id="KW-1185">Reference proteome</keyword>
<evidence type="ECO:0000256" key="1">
    <source>
        <dbReference type="SAM" id="SignalP"/>
    </source>
</evidence>
<feature type="chain" id="PRO_5028904555" evidence="1">
    <location>
        <begin position="30"/>
        <end position="290"/>
    </location>
</feature>
<evidence type="ECO:0000259" key="2">
    <source>
        <dbReference type="Pfam" id="PF14339"/>
    </source>
</evidence>
<dbReference type="AlphaFoldDB" id="A0A7G7MKB1"/>
<feature type="signal peptide" evidence="1">
    <location>
        <begin position="1"/>
        <end position="29"/>
    </location>
</feature>
<dbReference type="InterPro" id="IPR025507">
    <property type="entry name" value="DUF4394"/>
</dbReference>
<dbReference type="PROSITE" id="PS51318">
    <property type="entry name" value="TAT"/>
    <property type="match status" value="1"/>
</dbReference>
<keyword evidence="1" id="KW-0732">Signal</keyword>
<evidence type="ECO:0000313" key="4">
    <source>
        <dbReference type="Proteomes" id="UP000515728"/>
    </source>
</evidence>
<gene>
    <name evidence="3" type="ORF">H6H00_04250</name>
</gene>
<protein>
    <submittedName>
        <fullName evidence="3">DUF4394 domain-containing protein</fullName>
    </submittedName>
</protein>
<dbReference type="RefSeq" id="WP_185720050.1">
    <property type="nucleotide sequence ID" value="NZ_BAAAWI010000001.1"/>
</dbReference>
<proteinExistence type="predicted"/>
<sequence>MPTTFRRSLIAVAAVTTVGAAAFAPAAFATDDEDSYGKGLHAVGLVDGTTLVGFDTGDAGATYEIGDVDLDRDAYLVGIDYRVQDGGLYGVGNLGGLYLIDDEDADAEKIGELTTPLVGVDFAVDFNPAANALRILSDTGQNLRQPFAATPLAATAVDGPLTNPAVAPATGTVPALGVTGAAYTNNDLDAVTATTLFDLDTVLDRVALQSPANAGTLAPTGSLPADIGPDAGFDIHSSLTDGVTDGNAAFAAVEVDGERRLWSVDLLTGGAYDLGAFGDDVTDLAIQLDQ</sequence>
<organism evidence="3 4">
    <name type="scientific">Pseudonocardia petroleophila</name>
    <dbReference type="NCBI Taxonomy" id="37331"/>
    <lineage>
        <taxon>Bacteria</taxon>
        <taxon>Bacillati</taxon>
        <taxon>Actinomycetota</taxon>
        <taxon>Actinomycetes</taxon>
        <taxon>Pseudonocardiales</taxon>
        <taxon>Pseudonocardiaceae</taxon>
        <taxon>Pseudonocardia</taxon>
    </lineage>
</organism>
<feature type="domain" description="DUF4394" evidence="2">
    <location>
        <begin position="51"/>
        <end position="285"/>
    </location>
</feature>
<dbReference type="Proteomes" id="UP000515728">
    <property type="component" value="Chromosome"/>
</dbReference>
<dbReference type="Pfam" id="PF14339">
    <property type="entry name" value="DUF4394"/>
    <property type="match status" value="1"/>
</dbReference>
<dbReference type="EMBL" id="CP060131">
    <property type="protein sequence ID" value="QNG53222.1"/>
    <property type="molecule type" value="Genomic_DNA"/>
</dbReference>
<accession>A0A7G7MKB1</accession>
<reference evidence="3 4" key="1">
    <citation type="submission" date="2020-08" db="EMBL/GenBank/DDBJ databases">
        <authorList>
            <person name="Mo P."/>
        </authorList>
    </citation>
    <scope>NUCLEOTIDE SEQUENCE [LARGE SCALE GENOMIC DNA]</scope>
    <source>
        <strain evidence="3 4">CGMCC 4.1532</strain>
    </source>
</reference>
<evidence type="ECO:0000313" key="3">
    <source>
        <dbReference type="EMBL" id="QNG53222.1"/>
    </source>
</evidence>
<dbReference type="KEGG" id="ppel:H6H00_04250"/>
<name>A0A7G7MKB1_9PSEU</name>